<feature type="compositionally biased region" description="Low complexity" evidence="2">
    <location>
        <begin position="327"/>
        <end position="345"/>
    </location>
</feature>
<dbReference type="OMA" id="MASEKFI"/>
<dbReference type="SUPFAM" id="SSF50985">
    <property type="entry name" value="RCC1/BLIP-II"/>
    <property type="match status" value="1"/>
</dbReference>
<evidence type="ECO:0000256" key="1">
    <source>
        <dbReference type="PROSITE-ProRule" id="PRU00235"/>
    </source>
</evidence>
<dbReference type="InterPro" id="IPR009091">
    <property type="entry name" value="RCC1/BLIP-II"/>
</dbReference>
<feature type="compositionally biased region" description="Polar residues" evidence="2">
    <location>
        <begin position="378"/>
        <end position="392"/>
    </location>
</feature>
<feature type="repeat" description="RCC1" evidence="1">
    <location>
        <begin position="466"/>
        <end position="518"/>
    </location>
</feature>
<dbReference type="InterPro" id="IPR052830">
    <property type="entry name" value="RCC1_domain-containing"/>
</dbReference>
<dbReference type="PANTHER" id="PTHR46849">
    <property type="entry name" value="RCC1 DOMAIN-CONTAINING PROTEIN 1"/>
    <property type="match status" value="1"/>
</dbReference>
<feature type="repeat" description="RCC1" evidence="1">
    <location>
        <begin position="206"/>
        <end position="257"/>
    </location>
</feature>
<dbReference type="Gene3D" id="2.130.10.30">
    <property type="entry name" value="Regulator of chromosome condensation 1/beta-lactamase-inhibitor protein II"/>
    <property type="match status" value="2"/>
</dbReference>
<dbReference type="PANTHER" id="PTHR46849:SF1">
    <property type="entry name" value="RCC1 DOMAIN-CONTAINING PROTEIN 1"/>
    <property type="match status" value="1"/>
</dbReference>
<dbReference type="GeneID" id="110977134"/>
<reference evidence="4" key="1">
    <citation type="submission" date="2025-08" db="UniProtKB">
        <authorList>
            <consortium name="RefSeq"/>
        </authorList>
    </citation>
    <scope>IDENTIFICATION</scope>
</reference>
<dbReference type="PRINTS" id="PR00633">
    <property type="entry name" value="RCCNDNSATION"/>
</dbReference>
<dbReference type="AlphaFoldDB" id="A0A8B7Y2C3"/>
<evidence type="ECO:0000256" key="2">
    <source>
        <dbReference type="SAM" id="MobiDB-lite"/>
    </source>
</evidence>
<keyword evidence="3" id="KW-1185">Reference proteome</keyword>
<gene>
    <name evidence="4" type="primary">LOC110977134</name>
</gene>
<dbReference type="PROSITE" id="PS00626">
    <property type="entry name" value="RCC1_2"/>
    <property type="match status" value="2"/>
</dbReference>
<evidence type="ECO:0000313" key="3">
    <source>
        <dbReference type="Proteomes" id="UP000694845"/>
    </source>
</evidence>
<feature type="region of interest" description="Disordered" evidence="2">
    <location>
        <begin position="296"/>
        <end position="408"/>
    </location>
</feature>
<dbReference type="Pfam" id="PF00415">
    <property type="entry name" value="RCC1"/>
    <property type="match status" value="2"/>
</dbReference>
<evidence type="ECO:0000313" key="4">
    <source>
        <dbReference type="RefSeq" id="XP_022086677.1"/>
    </source>
</evidence>
<sequence>MEVFGCGFNGFGQLLPEVSKRCLLSPVKIFPDCRKLPRKSASHASEHVEEPRSSRCASDNFRTLASSWSAVYIINDSNIWLQGFSIGQKSAFQILKTSNEMQLPPVMDMDSAGEKLYYTTIEGECIEVDIGTGQEMKVRGNETTAKTNFLKVASGDLSKVAITGEFSAGLISSENGNRVFRPFDIAVKFSQVCCGQEHVILLSEIHQVYSFGLGSRGQLGHGTTDGESQPRLLEALGCVPVESIGAGGWHSAAVSTIGDLYIWGWNESGQLGFSMQRKSQCTSGGVYQDAITGTCESHPGQEKMHPGMKRAFQQDTGQERTTKKKVPSLSSSETCQESTQSPEQENNFPTEDTEREQRLRASQLHQAAGTSLEDAQHQEQPSNLHSVQQRSIQRGEAGKTETLTREAAGHKYSTVGSSCLGSEHCGRRDDVVLFQPLPRILDLPDRKEVSKVSCGSRHTAAISEDGCLYTWGWGQYGQLGLGNTQTRDTPTKVKCFREDRQVVDVSCGGWNTLIVIASRQ</sequence>
<organism evidence="3 4">
    <name type="scientific">Acanthaster planci</name>
    <name type="common">Crown-of-thorns starfish</name>
    <dbReference type="NCBI Taxonomy" id="133434"/>
    <lineage>
        <taxon>Eukaryota</taxon>
        <taxon>Metazoa</taxon>
        <taxon>Echinodermata</taxon>
        <taxon>Eleutherozoa</taxon>
        <taxon>Asterozoa</taxon>
        <taxon>Asteroidea</taxon>
        <taxon>Valvatacea</taxon>
        <taxon>Valvatida</taxon>
        <taxon>Acanthasteridae</taxon>
        <taxon>Acanthaster</taxon>
    </lineage>
</organism>
<dbReference type="InterPro" id="IPR000408">
    <property type="entry name" value="Reg_chr_condens"/>
</dbReference>
<dbReference type="RefSeq" id="XP_022086677.1">
    <property type="nucleotide sequence ID" value="XM_022230985.1"/>
</dbReference>
<accession>A0A8B7Y2C3</accession>
<dbReference type="KEGG" id="aplc:110977134"/>
<dbReference type="OrthoDB" id="5370059at2759"/>
<dbReference type="PROSITE" id="PS50012">
    <property type="entry name" value="RCC1_3"/>
    <property type="match status" value="2"/>
</dbReference>
<feature type="compositionally biased region" description="Basic and acidic residues" evidence="2">
    <location>
        <begin position="396"/>
        <end position="408"/>
    </location>
</feature>
<proteinExistence type="predicted"/>
<protein>
    <submittedName>
        <fullName evidence="4">Ultraviolet-B receptor UVR8-like isoform X1</fullName>
    </submittedName>
</protein>
<name>A0A8B7Y2C3_ACAPL</name>
<dbReference type="Proteomes" id="UP000694845">
    <property type="component" value="Unplaced"/>
</dbReference>